<feature type="domain" description="Amidohydrolase 3" evidence="1">
    <location>
        <begin position="215"/>
        <end position="486"/>
    </location>
</feature>
<dbReference type="InterPro" id="IPR011059">
    <property type="entry name" value="Metal-dep_hydrolase_composite"/>
</dbReference>
<dbReference type="EMBL" id="AP018711">
    <property type="protein sequence ID" value="BBE32513.1"/>
    <property type="molecule type" value="Genomic_DNA"/>
</dbReference>
<name>A0AAD1D2G1_SPHMI</name>
<dbReference type="InterPro" id="IPR032466">
    <property type="entry name" value="Metal_Hydrolase"/>
</dbReference>
<dbReference type="EMBL" id="RBWX01000008">
    <property type="protein sequence ID" value="RKS88757.1"/>
    <property type="molecule type" value="Genomic_DNA"/>
</dbReference>
<evidence type="ECO:0000313" key="5">
    <source>
        <dbReference type="Proteomes" id="UP000276029"/>
    </source>
</evidence>
<dbReference type="GO" id="GO:0005737">
    <property type="term" value="C:cytoplasm"/>
    <property type="evidence" value="ECO:0007669"/>
    <property type="project" value="TreeGrafter"/>
</dbReference>
<gene>
    <name evidence="3" type="ORF">DFR51_1967</name>
    <name evidence="2" type="ORF">SmB9_01710</name>
</gene>
<keyword evidence="5" id="KW-1185">Reference proteome</keyword>
<reference evidence="3 5" key="2">
    <citation type="submission" date="2018-10" db="EMBL/GenBank/DDBJ databases">
        <title>Genomic Encyclopedia of Type Strains, Phase IV (KMG-IV): sequencing the most valuable type-strain genomes for metagenomic binning, comparative biology and taxonomic classification.</title>
        <authorList>
            <person name="Goeker M."/>
        </authorList>
    </citation>
    <scope>NUCLEOTIDE SEQUENCE [LARGE SCALE GENOMIC DNA]</scope>
    <source>
        <strain evidence="3 5">DSM 19791</strain>
    </source>
</reference>
<dbReference type="Gene3D" id="2.30.40.10">
    <property type="entry name" value="Urease, subunit C, domain 1"/>
    <property type="match status" value="2"/>
</dbReference>
<dbReference type="GO" id="GO:0004038">
    <property type="term" value="F:allantoinase activity"/>
    <property type="evidence" value="ECO:0007669"/>
    <property type="project" value="TreeGrafter"/>
</dbReference>
<dbReference type="KEGG" id="smic:SmB9_01710"/>
<dbReference type="Gene3D" id="3.20.20.140">
    <property type="entry name" value="Metal-dependent hydrolases"/>
    <property type="match status" value="1"/>
</dbReference>
<dbReference type="Pfam" id="PF07969">
    <property type="entry name" value="Amidohydro_3"/>
    <property type="match status" value="1"/>
</dbReference>
<dbReference type="InterPro" id="IPR013108">
    <property type="entry name" value="Amidohydro_3"/>
</dbReference>
<evidence type="ECO:0000259" key="1">
    <source>
        <dbReference type="Pfam" id="PF07969"/>
    </source>
</evidence>
<dbReference type="RefSeq" id="WP_121050400.1">
    <property type="nucleotide sequence ID" value="NZ_AP018711.1"/>
</dbReference>
<protein>
    <submittedName>
        <fullName evidence="2 3">D-glutamate deacylase</fullName>
    </submittedName>
</protein>
<dbReference type="PANTHER" id="PTHR43668:SF2">
    <property type="entry name" value="ALLANTOINASE"/>
    <property type="match status" value="1"/>
</dbReference>
<dbReference type="SUPFAM" id="SSF51338">
    <property type="entry name" value="Composite domain of metallo-dependent hydrolases"/>
    <property type="match status" value="1"/>
</dbReference>
<dbReference type="AlphaFoldDB" id="A0AAD1D2G1"/>
<evidence type="ECO:0000313" key="2">
    <source>
        <dbReference type="EMBL" id="BBE32513.1"/>
    </source>
</evidence>
<dbReference type="Proteomes" id="UP000276029">
    <property type="component" value="Unassembled WGS sequence"/>
</dbReference>
<dbReference type="Proteomes" id="UP000275727">
    <property type="component" value="Chromosome"/>
</dbReference>
<dbReference type="NCBIfam" id="NF006560">
    <property type="entry name" value="PRK09061.1"/>
    <property type="match status" value="1"/>
</dbReference>
<accession>A0AAD1D2G1</accession>
<sequence>MNMGGNKQRLRVLGAILSVVLVGALPASSLVANPAYDVVIRGGRVIDPESGLDAVRNVAIADGRVVAVSAEKLAGRITINADGLVVAPGFIDVHSHGMTIPNGWLQAFDGVTTALELETGAWPVANAYRTAAHEGRPINYGYSVAWSGIRQELMGARAKDLATDAEIGTILHRVSEGLDAGGLGVGTPVGYSTQTNRTEYWEVASLAAKRGVPVFTHVRTKNGRDPDSALEAFGEVIATAATTGAHMHLCHINSSGLRDIPRLTGMIAKARAYGIPVTSEAYPWGAGSTSIGAPFLAPENLPLLDIGPQNIEVIATGERPATNARLAELRKANPQERIIVHYLNEAIDAERKLIEQALVPEDGIIASDAVRYSVKDRILTEAVWPLPAGVAGHPRSAATFTKVLGEYVRDRHLLSLADAIRRSTLLPAQLLEPVAPGMKRKGRIGVGMDADIVVFDPATVGAAATYEKPAEPAKGMRQVLVGGTFVIRDGKLIASARPGQAIRGGTAQ</sequence>
<dbReference type="InterPro" id="IPR050138">
    <property type="entry name" value="DHOase/Allantoinase_Hydrolase"/>
</dbReference>
<dbReference type="GO" id="GO:0006145">
    <property type="term" value="P:purine nucleobase catabolic process"/>
    <property type="evidence" value="ECO:0007669"/>
    <property type="project" value="TreeGrafter"/>
</dbReference>
<evidence type="ECO:0000313" key="3">
    <source>
        <dbReference type="EMBL" id="RKS88757.1"/>
    </source>
</evidence>
<dbReference type="PANTHER" id="PTHR43668">
    <property type="entry name" value="ALLANTOINASE"/>
    <property type="match status" value="1"/>
</dbReference>
<reference evidence="2 4" key="1">
    <citation type="submission" date="2018-06" db="EMBL/GenBank/DDBJ databases">
        <title>Complete Genome Sequence of the Microcystin-Degrading Bacterium Sphingosinicella microcystinivorans Strain B-9.</title>
        <authorList>
            <person name="Jin H."/>
            <person name="Nishizawa T."/>
            <person name="Guo Y."/>
            <person name="Nishizawa A."/>
            <person name="Park H."/>
            <person name="Kato H."/>
            <person name="Tsuji K."/>
            <person name="Harada K."/>
        </authorList>
    </citation>
    <scope>NUCLEOTIDE SEQUENCE [LARGE SCALE GENOMIC DNA]</scope>
    <source>
        <strain evidence="2 4">B9</strain>
    </source>
</reference>
<dbReference type="SUPFAM" id="SSF51556">
    <property type="entry name" value="Metallo-dependent hydrolases"/>
    <property type="match status" value="1"/>
</dbReference>
<proteinExistence type="predicted"/>
<evidence type="ECO:0000313" key="4">
    <source>
        <dbReference type="Proteomes" id="UP000275727"/>
    </source>
</evidence>
<organism evidence="2 4">
    <name type="scientific">Sphingosinicella microcystinivorans</name>
    <dbReference type="NCBI Taxonomy" id="335406"/>
    <lineage>
        <taxon>Bacteria</taxon>
        <taxon>Pseudomonadati</taxon>
        <taxon>Pseudomonadota</taxon>
        <taxon>Alphaproteobacteria</taxon>
        <taxon>Sphingomonadales</taxon>
        <taxon>Sphingosinicellaceae</taxon>
        <taxon>Sphingosinicella</taxon>
    </lineage>
</organism>